<dbReference type="InterPro" id="IPR051199">
    <property type="entry name" value="LPS_LOS_Heptosyltrfase"/>
</dbReference>
<dbReference type="Pfam" id="PF01075">
    <property type="entry name" value="Glyco_transf_9"/>
    <property type="match status" value="1"/>
</dbReference>
<evidence type="ECO:0000313" key="3">
    <source>
        <dbReference type="EMBL" id="AQW88186.1"/>
    </source>
</evidence>
<dbReference type="Proteomes" id="UP000190868">
    <property type="component" value="Chromosome"/>
</dbReference>
<organism evidence="3 4">
    <name type="scientific">Campylobacter pinnipediorum subsp. caledonicus</name>
    <dbReference type="NCBI Taxonomy" id="1874362"/>
    <lineage>
        <taxon>Bacteria</taxon>
        <taxon>Pseudomonadati</taxon>
        <taxon>Campylobacterota</taxon>
        <taxon>Epsilonproteobacteria</taxon>
        <taxon>Campylobacterales</taxon>
        <taxon>Campylobacteraceae</taxon>
        <taxon>Campylobacter</taxon>
    </lineage>
</organism>
<protein>
    <submittedName>
        <fullName evidence="3">Heptosyltransferase III</fullName>
        <ecNumber evidence="3">2.4.-.-</ecNumber>
    </submittedName>
</protein>
<dbReference type="CDD" id="cd03789">
    <property type="entry name" value="GT9_LPS_heptosyltransferase"/>
    <property type="match status" value="1"/>
</dbReference>
<dbReference type="Gene3D" id="3.40.50.2000">
    <property type="entry name" value="Glycogen Phosphorylase B"/>
    <property type="match status" value="2"/>
</dbReference>
<dbReference type="InterPro" id="IPR002201">
    <property type="entry name" value="Glyco_trans_9"/>
</dbReference>
<dbReference type="SUPFAM" id="SSF53756">
    <property type="entry name" value="UDP-Glycosyltransferase/glycogen phosphorylase"/>
    <property type="match status" value="1"/>
</dbReference>
<accession>A0A1S6U8W4</accession>
<proteinExistence type="predicted"/>
<dbReference type="InterPro" id="IPR011916">
    <property type="entry name" value="LipoPS_heptosylTferase-III"/>
</dbReference>
<sequence length="358" mass="40697">MKILVMKFRNIGDVLLTTPLLSNLKHHFPDAQIDFALNKGCEAVLQDNPNINKIHIYDRQATKSNGIFKRILTELRFIKAIKKEKYDIAIQTTTGDRGIIIAKYAKIKKIISFEGKNKAINKLITDKVLKSKWDTHTIDRNLEILKVLNLKPIHKKVEIFFDKNNINHLDLPENFIHVHLTSRWIFKCIKDETMAEIIDFCENKMQTKVVITADNNEIEKNKVKSVINICKSSPINLSGKLSLKQVAALNKKSLLFIGVDTAIMHIAAANDTPVIAFFGPSGVFEWGPWDNNLTQNEYKNINGNQKMGKHCVFQKNWDCVPCGQDGCNGSKISNCLMDFDIDDIKNAISSNIKNKLTF</sequence>
<gene>
    <name evidence="3" type="primary">waaQ</name>
    <name evidence="3" type="ORF">CPIN18021_1393</name>
</gene>
<dbReference type="PANTHER" id="PTHR30160:SF1">
    <property type="entry name" value="LIPOPOLYSACCHARIDE 1,2-N-ACETYLGLUCOSAMINETRANSFERASE-RELATED"/>
    <property type="match status" value="1"/>
</dbReference>
<dbReference type="GO" id="GO:0008713">
    <property type="term" value="F:ADP-heptose-lipopolysaccharide heptosyltransferase activity"/>
    <property type="evidence" value="ECO:0007669"/>
    <property type="project" value="TreeGrafter"/>
</dbReference>
<dbReference type="AlphaFoldDB" id="A0A1S6U8W4"/>
<dbReference type="GO" id="GO:0005829">
    <property type="term" value="C:cytosol"/>
    <property type="evidence" value="ECO:0007669"/>
    <property type="project" value="TreeGrafter"/>
</dbReference>
<evidence type="ECO:0000313" key="4">
    <source>
        <dbReference type="Proteomes" id="UP000190868"/>
    </source>
</evidence>
<keyword evidence="4" id="KW-1185">Reference proteome</keyword>
<dbReference type="RefSeq" id="WP_078424711.1">
    <property type="nucleotide sequence ID" value="NZ_CP017258.1"/>
</dbReference>
<evidence type="ECO:0000256" key="2">
    <source>
        <dbReference type="ARBA" id="ARBA00022679"/>
    </source>
</evidence>
<reference evidence="4" key="1">
    <citation type="submission" date="2016-09" db="EMBL/GenBank/DDBJ databases">
        <title>Comparative genomics of the Campylobacter concisus group.</title>
        <authorList>
            <person name="Miller W.G."/>
            <person name="Yee E."/>
            <person name="Chapman M.H."/>
            <person name="Huynh S."/>
            <person name="Bono J.L."/>
            <person name="On S.L.W."/>
            <person name="StLeger J."/>
            <person name="Foster G."/>
            <person name="Parker C.T."/>
        </authorList>
    </citation>
    <scope>NUCLEOTIDE SEQUENCE [LARGE SCALE GENOMIC DNA]</scope>
    <source>
        <strain evidence="4">RM18021</strain>
    </source>
</reference>
<name>A0A1S6U8W4_9BACT</name>
<dbReference type="NCBIfam" id="TIGR02201">
    <property type="entry name" value="heptsyl_trn_III"/>
    <property type="match status" value="1"/>
</dbReference>
<dbReference type="GO" id="GO:0009244">
    <property type="term" value="P:lipopolysaccharide core region biosynthetic process"/>
    <property type="evidence" value="ECO:0007669"/>
    <property type="project" value="TreeGrafter"/>
</dbReference>
<keyword evidence="2 3" id="KW-0808">Transferase</keyword>
<dbReference type="EC" id="2.4.-.-" evidence="3"/>
<dbReference type="PANTHER" id="PTHR30160">
    <property type="entry name" value="TETRAACYLDISACCHARIDE 4'-KINASE-RELATED"/>
    <property type="match status" value="1"/>
</dbReference>
<keyword evidence="1 3" id="KW-0328">Glycosyltransferase</keyword>
<evidence type="ECO:0000256" key="1">
    <source>
        <dbReference type="ARBA" id="ARBA00022676"/>
    </source>
</evidence>
<dbReference type="EMBL" id="CP017258">
    <property type="protein sequence ID" value="AQW88186.1"/>
    <property type="molecule type" value="Genomic_DNA"/>
</dbReference>